<comment type="caution">
    <text evidence="2">The sequence shown here is derived from an EMBL/GenBank/DDBJ whole genome shotgun (WGS) entry which is preliminary data.</text>
</comment>
<evidence type="ECO:0000313" key="2">
    <source>
        <dbReference type="EMBL" id="KAF7270100.1"/>
    </source>
</evidence>
<dbReference type="AlphaFoldDB" id="A0A834I2U6"/>
<proteinExistence type="predicted"/>
<dbReference type="Proteomes" id="UP000625711">
    <property type="component" value="Unassembled WGS sequence"/>
</dbReference>
<keyword evidence="3" id="KW-1185">Reference proteome</keyword>
<feature type="compositionally biased region" description="Basic and acidic residues" evidence="1">
    <location>
        <begin position="25"/>
        <end position="54"/>
    </location>
</feature>
<reference evidence="2" key="1">
    <citation type="submission" date="2020-08" db="EMBL/GenBank/DDBJ databases">
        <title>Genome sequencing and assembly of the red palm weevil Rhynchophorus ferrugineus.</title>
        <authorList>
            <person name="Dias G.B."/>
            <person name="Bergman C.M."/>
            <person name="Manee M."/>
        </authorList>
    </citation>
    <scope>NUCLEOTIDE SEQUENCE</scope>
    <source>
        <strain evidence="2">AA-2017</strain>
        <tissue evidence="2">Whole larva</tissue>
    </source>
</reference>
<gene>
    <name evidence="2" type="ORF">GWI33_016900</name>
</gene>
<evidence type="ECO:0000313" key="3">
    <source>
        <dbReference type="Proteomes" id="UP000625711"/>
    </source>
</evidence>
<feature type="region of interest" description="Disordered" evidence="1">
    <location>
        <begin position="25"/>
        <end position="81"/>
    </location>
</feature>
<organism evidence="2 3">
    <name type="scientific">Rhynchophorus ferrugineus</name>
    <name type="common">Red palm weevil</name>
    <name type="synonym">Curculio ferrugineus</name>
    <dbReference type="NCBI Taxonomy" id="354439"/>
    <lineage>
        <taxon>Eukaryota</taxon>
        <taxon>Metazoa</taxon>
        <taxon>Ecdysozoa</taxon>
        <taxon>Arthropoda</taxon>
        <taxon>Hexapoda</taxon>
        <taxon>Insecta</taxon>
        <taxon>Pterygota</taxon>
        <taxon>Neoptera</taxon>
        <taxon>Endopterygota</taxon>
        <taxon>Coleoptera</taxon>
        <taxon>Polyphaga</taxon>
        <taxon>Cucujiformia</taxon>
        <taxon>Curculionidae</taxon>
        <taxon>Dryophthorinae</taxon>
        <taxon>Rhynchophorus</taxon>
    </lineage>
</organism>
<dbReference type="EMBL" id="JAACXV010014136">
    <property type="protein sequence ID" value="KAF7270100.1"/>
    <property type="molecule type" value="Genomic_DNA"/>
</dbReference>
<name>A0A834I2U6_RHYFE</name>
<accession>A0A834I2U6</accession>
<protein>
    <submittedName>
        <fullName evidence="2">Uncharacterized protein</fullName>
    </submittedName>
</protein>
<sequence>MRRAHEEKNDAESVEIIVSEDADRRAVISNQDDTRTGHEGDWLGRRYPIRDRKPISRQNSRTPTFFPRPPDGGGAGVDTNRCRKSYFENTSTTPQIVWIRKLETTDSLAGPYKWKWRVGGEARGGGGCLCGF</sequence>
<evidence type="ECO:0000256" key="1">
    <source>
        <dbReference type="SAM" id="MobiDB-lite"/>
    </source>
</evidence>